<dbReference type="OrthoDB" id="4089780at2759"/>
<evidence type="ECO:0000256" key="2">
    <source>
        <dbReference type="ARBA" id="ARBA00022692"/>
    </source>
</evidence>
<protein>
    <submittedName>
        <fullName evidence="8">DEHA2G22660p</fullName>
    </submittedName>
</protein>
<feature type="region of interest" description="Disordered" evidence="6">
    <location>
        <begin position="550"/>
        <end position="578"/>
    </location>
</feature>
<evidence type="ECO:0000256" key="5">
    <source>
        <dbReference type="SAM" id="Coils"/>
    </source>
</evidence>
<dbReference type="AlphaFoldDB" id="Q6BGY9"/>
<reference evidence="8 9" key="1">
    <citation type="journal article" date="2004" name="Nature">
        <title>Genome evolution in yeasts.</title>
        <authorList>
            <consortium name="Genolevures"/>
            <person name="Dujon B."/>
            <person name="Sherman D."/>
            <person name="Fischer G."/>
            <person name="Durrens P."/>
            <person name="Casaregola S."/>
            <person name="Lafontaine I."/>
            <person name="de Montigny J."/>
            <person name="Marck C."/>
            <person name="Neuveglise C."/>
            <person name="Talla E."/>
            <person name="Goffard N."/>
            <person name="Frangeul L."/>
            <person name="Aigle M."/>
            <person name="Anthouard V."/>
            <person name="Babour A."/>
            <person name="Barbe V."/>
            <person name="Barnay S."/>
            <person name="Blanchin S."/>
            <person name="Beckerich J.M."/>
            <person name="Beyne E."/>
            <person name="Bleykasten C."/>
            <person name="Boisrame A."/>
            <person name="Boyer J."/>
            <person name="Cattolico L."/>
            <person name="Confanioleri F."/>
            <person name="de Daruvar A."/>
            <person name="Despons L."/>
            <person name="Fabre E."/>
            <person name="Fairhead C."/>
            <person name="Ferry-Dumazet H."/>
            <person name="Groppi A."/>
            <person name="Hantraye F."/>
            <person name="Hennequin C."/>
            <person name="Jauniaux N."/>
            <person name="Joyet P."/>
            <person name="Kachouri R."/>
            <person name="Kerrest A."/>
            <person name="Koszul R."/>
            <person name="Lemaire M."/>
            <person name="Lesur I."/>
            <person name="Ma L."/>
            <person name="Muller H."/>
            <person name="Nicaud J.M."/>
            <person name="Nikolski M."/>
            <person name="Oztas S."/>
            <person name="Ozier-Kalogeropoulos O."/>
            <person name="Pellenz S."/>
            <person name="Potier S."/>
            <person name="Richard G.F."/>
            <person name="Straub M.L."/>
            <person name="Suleau A."/>
            <person name="Swennene D."/>
            <person name="Tekaia F."/>
            <person name="Wesolowski-Louvel M."/>
            <person name="Westhof E."/>
            <person name="Wirth B."/>
            <person name="Zeniou-Meyer M."/>
            <person name="Zivanovic I."/>
            <person name="Bolotin-Fukuhara M."/>
            <person name="Thierry A."/>
            <person name="Bouchier C."/>
            <person name="Caudron B."/>
            <person name="Scarpelli C."/>
            <person name="Gaillardin C."/>
            <person name="Weissenbach J."/>
            <person name="Wincker P."/>
            <person name="Souciet J.L."/>
        </authorList>
    </citation>
    <scope>NUCLEOTIDE SEQUENCE [LARGE SCALE GENOMIC DNA]</scope>
    <source>
        <strain evidence="9">ATCC 36239 / CBS 767 / BCRC 21394 / JCM 1990 / NBRC 0083 / IGC 2968</strain>
    </source>
</reference>
<evidence type="ECO:0000313" key="9">
    <source>
        <dbReference type="Proteomes" id="UP000000599"/>
    </source>
</evidence>
<name>Q6BGY9_DEBHA</name>
<evidence type="ECO:0000259" key="7">
    <source>
        <dbReference type="Pfam" id="PF12632"/>
    </source>
</evidence>
<evidence type="ECO:0000256" key="1">
    <source>
        <dbReference type="ARBA" id="ARBA00004308"/>
    </source>
</evidence>
<dbReference type="HOGENOM" id="CLU_016173_0_0_1"/>
<organism evidence="8 9">
    <name type="scientific">Debaryomyces hansenii (strain ATCC 36239 / CBS 767 / BCRC 21394 / JCM 1990 / NBRC 0083 / IGC 2968)</name>
    <name type="common">Yeast</name>
    <name type="synonym">Torulaspora hansenii</name>
    <dbReference type="NCBI Taxonomy" id="284592"/>
    <lineage>
        <taxon>Eukaryota</taxon>
        <taxon>Fungi</taxon>
        <taxon>Dikarya</taxon>
        <taxon>Ascomycota</taxon>
        <taxon>Saccharomycotina</taxon>
        <taxon>Pichiomycetes</taxon>
        <taxon>Debaryomycetaceae</taxon>
        <taxon>Debaryomyces</taxon>
    </lineage>
</organism>
<feature type="compositionally biased region" description="Polar residues" evidence="6">
    <location>
        <begin position="615"/>
        <end position="630"/>
    </location>
</feature>
<dbReference type="GO" id="GO:0017022">
    <property type="term" value="F:myosin binding"/>
    <property type="evidence" value="ECO:0007669"/>
    <property type="project" value="InterPro"/>
</dbReference>
<feature type="compositionally biased region" description="Low complexity" evidence="6">
    <location>
        <begin position="593"/>
        <end position="614"/>
    </location>
</feature>
<feature type="coiled-coil region" evidence="5">
    <location>
        <begin position="779"/>
        <end position="806"/>
    </location>
</feature>
<dbReference type="InParanoid" id="Q6BGY9"/>
<keyword evidence="9" id="KW-1185">Reference proteome</keyword>
<proteinExistence type="predicted"/>
<gene>
    <name evidence="8" type="ordered locus">DEHA2G22660g</name>
</gene>
<dbReference type="GeneID" id="2905484"/>
<dbReference type="eggNOG" id="ENOG502RPM0">
    <property type="taxonomic scope" value="Eukaryota"/>
</dbReference>
<dbReference type="InterPro" id="IPR026859">
    <property type="entry name" value="Myosin-bd"/>
</dbReference>
<evidence type="ECO:0000313" key="8">
    <source>
        <dbReference type="EMBL" id="CAG91042.2"/>
    </source>
</evidence>
<feature type="region of interest" description="Disordered" evidence="6">
    <location>
        <begin position="591"/>
        <end position="630"/>
    </location>
</feature>
<feature type="domain" description="Myosin-binding" evidence="7">
    <location>
        <begin position="190"/>
        <end position="448"/>
    </location>
</feature>
<keyword evidence="5" id="KW-0175">Coiled coil</keyword>
<dbReference type="RefSeq" id="XP_462532.2">
    <property type="nucleotide sequence ID" value="XM_462532.1"/>
</dbReference>
<evidence type="ECO:0000256" key="4">
    <source>
        <dbReference type="ARBA" id="ARBA00023136"/>
    </source>
</evidence>
<dbReference type="OMA" id="EQYCTIN"/>
<dbReference type="EMBL" id="CR382139">
    <property type="protein sequence ID" value="CAG91042.2"/>
    <property type="molecule type" value="Genomic_DNA"/>
</dbReference>
<evidence type="ECO:0000256" key="6">
    <source>
        <dbReference type="SAM" id="MobiDB-lite"/>
    </source>
</evidence>
<dbReference type="Proteomes" id="UP000000599">
    <property type="component" value="Chromosome G"/>
</dbReference>
<feature type="region of interest" description="Disordered" evidence="6">
    <location>
        <begin position="658"/>
        <end position="683"/>
    </location>
</feature>
<evidence type="ECO:0000256" key="3">
    <source>
        <dbReference type="ARBA" id="ARBA00022989"/>
    </source>
</evidence>
<keyword evidence="3" id="KW-1133">Transmembrane helix</keyword>
<dbReference type="Pfam" id="PF12632">
    <property type="entry name" value="Vezatin"/>
    <property type="match status" value="1"/>
</dbReference>
<feature type="compositionally biased region" description="Low complexity" evidence="6">
    <location>
        <begin position="552"/>
        <end position="571"/>
    </location>
</feature>
<accession>Q6BGY9</accession>
<sequence length="864" mass="99783">MNFDRFNPLSNYFSNNGIEVSDWGIEETTSSPSLSNHNFSQPYQHGRNIHELTSPTLFNENLDYLKEKPADADFMYYYLTNNMHRVSPSTENFQKFIKKYLSLNNIQNEFWEKFKYNLIISNLLDDSMILSKNEQSLNNLQFSINNPNDTRKKFVKTLNFDGTELYILNKQYQLKFSDKLYNSEMLIQTIYMIIFLLKQSLKGVKSKMSTQNKFKMFKILLIISVKLIQFKRINLKIQSTKVLNMLNDFLVNNYKVNKKLIMNLINLKEMEIFGFMKNSAISKNKVHDLKENLDNTLNFLNFNLKSSIIKLLPFLNGPMFEKYCNINNINVCTLNSKYDADGTIEINRSSEKITIDELTFKLNKFNQLRKFLVCQLLTVNESPIRSFFLFQVWDQFNITEYEVDEVLQNDFSFFEKLLVVEELFEEHTNIVKNFNSIFERFEKINKVESRQEDINNKDVLEISNQPLHSAFESITDTNMNNLINKLTNITTNLTYFKKYNQSISSITNIDEMNEKLMIFKQFGDELNFIKELYQVNLGELNNELYNKTNDLSSIKSSPRSSVSSSKRNSNSNGEFNLKSFHTVNSNSSKKRYSLPFHHSSSSIPSPTIQQSPYSDSNLPSKISNSKANGSDAQYKRLSTGLQLGLLTVFEEPNHKTKVTNNRFSTDSNPSSIHGNANVNDKIPGPVSYDDNYLNMLSSNNYNESYNQAALDSLSNNLSHKRLRNTLKHSSNNRYSLNSMNSNISGFSELLASTQITNYDDDHDGSIDDGVGTEKQSLSKEDLKLKLEESFNRIYNLENENENLKLKSSVDNTLNDNTNILNSNTNVNTNTITNTDTTEAFGNENQNNKAFLSELENTLSTKVHT</sequence>
<keyword evidence="2" id="KW-0812">Transmembrane</keyword>
<dbReference type="KEGG" id="dha:DEHA2G22660g"/>
<dbReference type="GO" id="GO:0012505">
    <property type="term" value="C:endomembrane system"/>
    <property type="evidence" value="ECO:0007669"/>
    <property type="project" value="UniProtKB-SubCell"/>
</dbReference>
<feature type="compositionally biased region" description="Polar residues" evidence="6">
    <location>
        <begin position="658"/>
        <end position="678"/>
    </location>
</feature>
<comment type="subcellular location">
    <subcellularLocation>
        <location evidence="1">Endomembrane system</location>
    </subcellularLocation>
</comment>
<keyword evidence="4" id="KW-0472">Membrane</keyword>
<dbReference type="VEuPathDB" id="FungiDB:DEHA2G22660g"/>